<dbReference type="OMA" id="MFELMEI"/>
<evidence type="ECO:0008006" key="11">
    <source>
        <dbReference type="Google" id="ProtNLM"/>
    </source>
</evidence>
<evidence type="ECO:0000313" key="10">
    <source>
        <dbReference type="Proteomes" id="UP000887568"/>
    </source>
</evidence>
<feature type="region of interest" description="Disordered" evidence="6">
    <location>
        <begin position="389"/>
        <end position="423"/>
    </location>
</feature>
<dbReference type="InterPro" id="IPR031946">
    <property type="entry name" value="KIAA1045_Zf_RING"/>
</dbReference>
<keyword evidence="10" id="KW-1185">Reference proteome</keyword>
<dbReference type="OrthoDB" id="9978298at2759"/>
<dbReference type="PROSITE" id="PS50222">
    <property type="entry name" value="EF_HAND_2"/>
    <property type="match status" value="2"/>
</dbReference>
<evidence type="ECO:0000256" key="6">
    <source>
        <dbReference type="SAM" id="MobiDB-lite"/>
    </source>
</evidence>
<dbReference type="InterPro" id="IPR002048">
    <property type="entry name" value="EF_hand_dom"/>
</dbReference>
<dbReference type="PROSITE" id="PS01359">
    <property type="entry name" value="ZF_PHD_1"/>
    <property type="match status" value="1"/>
</dbReference>
<protein>
    <recommendedName>
        <fullName evidence="11">PHD finger protein 24</fullName>
    </recommendedName>
</protein>
<dbReference type="Gene3D" id="1.10.238.10">
    <property type="entry name" value="EF-hand"/>
    <property type="match status" value="2"/>
</dbReference>
<evidence type="ECO:0000259" key="8">
    <source>
        <dbReference type="PROSITE" id="PS50222"/>
    </source>
</evidence>
<dbReference type="InterPro" id="IPR011011">
    <property type="entry name" value="Znf_FYVE_PHD"/>
</dbReference>
<feature type="domain" description="PHD-type" evidence="7">
    <location>
        <begin position="188"/>
        <end position="249"/>
    </location>
</feature>
<dbReference type="SUPFAM" id="SSF57903">
    <property type="entry name" value="FYVE/PHD zinc finger"/>
    <property type="match status" value="1"/>
</dbReference>
<sequence>MGVTLGKGKPQDKKAAPIDNFRRAAKVVTIMRKTSREATAKQTDTNPPDSKPDFEPIEEKQMVRKESQALLEDLRSISHKRDTDSARHQKKNIVDDSRTLVFKDTSDAWAALREGVVAETTELPDKEFALVESAISGYKTVERVRGVDDDLFGDGEEVEERRGRAVSNESDLNIPYTLPEGSNPFFTDEKCAICRSQSGGVLFPCRVCTHTFHESCLQKSGRVQDATARQLLHRANAGLGWSCHDCEDLSKLLHQDDMFELMEVFETADIDSDANISLDEFMTFRKRVFKDRHERDMLPHEEEDEINQFKAIDTDRTGSLSWWEFLSHEAVRRLSSQSKKSLAKKLSKKEVQTARENFGAFDTDGDGVITEYEARRAYRSWYSHFIPDPNEMTLRESPSESEFDDLPNGKSRDELDSEDNERRKIPEEVWKARSKELNTHIDANTNLLMSGDTDGSGTISWEEYLLEQALFVIAARPNVGPVKLNRRPSFAQ</sequence>
<dbReference type="EnsemblMetazoa" id="XM_038211698.1">
    <property type="protein sequence ID" value="XP_038067626.1"/>
    <property type="gene ID" value="LOC119737380"/>
</dbReference>
<name>A0A914AWJ3_PATMI</name>
<dbReference type="InterPro" id="IPR013083">
    <property type="entry name" value="Znf_RING/FYVE/PHD"/>
</dbReference>
<evidence type="ECO:0000313" key="9">
    <source>
        <dbReference type="EnsemblMetazoa" id="XP_038067626.1"/>
    </source>
</evidence>
<evidence type="ECO:0000259" key="7">
    <source>
        <dbReference type="PROSITE" id="PS50016"/>
    </source>
</evidence>
<feature type="compositionally biased region" description="Basic and acidic residues" evidence="6">
    <location>
        <begin position="9"/>
        <end position="20"/>
    </location>
</feature>
<dbReference type="SMART" id="SM00054">
    <property type="entry name" value="EFh"/>
    <property type="match status" value="2"/>
</dbReference>
<keyword evidence="3" id="KW-0862">Zinc</keyword>
<feature type="domain" description="EF-hand" evidence="8">
    <location>
        <begin position="256"/>
        <end position="291"/>
    </location>
</feature>
<dbReference type="SMART" id="SM00249">
    <property type="entry name" value="PHD"/>
    <property type="match status" value="1"/>
</dbReference>
<dbReference type="InterPro" id="IPR011992">
    <property type="entry name" value="EF-hand-dom_pair"/>
</dbReference>
<evidence type="ECO:0000256" key="1">
    <source>
        <dbReference type="ARBA" id="ARBA00022723"/>
    </source>
</evidence>
<dbReference type="AlphaFoldDB" id="A0A914AWJ3"/>
<feature type="compositionally biased region" description="Basic and acidic residues" evidence="6">
    <location>
        <begin position="410"/>
        <end position="423"/>
    </location>
</feature>
<dbReference type="GeneID" id="119737380"/>
<evidence type="ECO:0000256" key="4">
    <source>
        <dbReference type="ARBA" id="ARBA00022837"/>
    </source>
</evidence>
<dbReference type="PROSITE" id="PS50016">
    <property type="entry name" value="ZF_PHD_2"/>
    <property type="match status" value="1"/>
</dbReference>
<feature type="domain" description="EF-hand" evidence="8">
    <location>
        <begin position="349"/>
        <end position="384"/>
    </location>
</feature>
<dbReference type="InterPro" id="IPR018247">
    <property type="entry name" value="EF_Hand_1_Ca_BS"/>
</dbReference>
<dbReference type="PROSITE" id="PS00018">
    <property type="entry name" value="EF_HAND_1"/>
    <property type="match status" value="2"/>
</dbReference>
<dbReference type="GO" id="GO:0005509">
    <property type="term" value="F:calcium ion binding"/>
    <property type="evidence" value="ECO:0007669"/>
    <property type="project" value="InterPro"/>
</dbReference>
<dbReference type="Pfam" id="PF13202">
    <property type="entry name" value="EF-hand_5"/>
    <property type="match status" value="2"/>
</dbReference>
<dbReference type="Proteomes" id="UP000887568">
    <property type="component" value="Unplaced"/>
</dbReference>
<evidence type="ECO:0000256" key="5">
    <source>
        <dbReference type="PROSITE-ProRule" id="PRU00146"/>
    </source>
</evidence>
<dbReference type="CDD" id="cd15489">
    <property type="entry name" value="PHD_SF"/>
    <property type="match status" value="1"/>
</dbReference>
<dbReference type="Gene3D" id="3.30.40.10">
    <property type="entry name" value="Zinc/RING finger domain, C3HC4 (zinc finger)"/>
    <property type="match status" value="1"/>
</dbReference>
<dbReference type="InterPro" id="IPR019786">
    <property type="entry name" value="Zinc_finger_PHD-type_CS"/>
</dbReference>
<feature type="region of interest" description="Disordered" evidence="6">
    <location>
        <begin position="31"/>
        <end position="61"/>
    </location>
</feature>
<evidence type="ECO:0000256" key="3">
    <source>
        <dbReference type="ARBA" id="ARBA00022833"/>
    </source>
</evidence>
<evidence type="ECO:0000256" key="2">
    <source>
        <dbReference type="ARBA" id="ARBA00022771"/>
    </source>
</evidence>
<proteinExistence type="predicted"/>
<dbReference type="InterPro" id="IPR019787">
    <property type="entry name" value="Znf_PHD-finger"/>
</dbReference>
<dbReference type="InterPro" id="IPR001965">
    <property type="entry name" value="Znf_PHD"/>
</dbReference>
<dbReference type="RefSeq" id="XP_038067626.1">
    <property type="nucleotide sequence ID" value="XM_038211698.1"/>
</dbReference>
<keyword evidence="4" id="KW-0106">Calcium</keyword>
<keyword evidence="1" id="KW-0479">Metal-binding</keyword>
<dbReference type="SUPFAM" id="SSF47473">
    <property type="entry name" value="EF-hand"/>
    <property type="match status" value="1"/>
</dbReference>
<feature type="compositionally biased region" description="Basic and acidic residues" evidence="6">
    <location>
        <begin position="50"/>
        <end position="61"/>
    </location>
</feature>
<feature type="region of interest" description="Disordered" evidence="6">
    <location>
        <begin position="1"/>
        <end position="20"/>
    </location>
</feature>
<dbReference type="CTD" id="23349"/>
<keyword evidence="2 5" id="KW-0863">Zinc-finger</keyword>
<accession>A0A914AWJ3</accession>
<organism evidence="9 10">
    <name type="scientific">Patiria miniata</name>
    <name type="common">Bat star</name>
    <name type="synonym">Asterina miniata</name>
    <dbReference type="NCBI Taxonomy" id="46514"/>
    <lineage>
        <taxon>Eukaryota</taxon>
        <taxon>Metazoa</taxon>
        <taxon>Echinodermata</taxon>
        <taxon>Eleutherozoa</taxon>
        <taxon>Asterozoa</taxon>
        <taxon>Asteroidea</taxon>
        <taxon>Valvatacea</taxon>
        <taxon>Valvatida</taxon>
        <taxon>Asterinidae</taxon>
        <taxon>Patiria</taxon>
    </lineage>
</organism>
<reference evidence="9" key="1">
    <citation type="submission" date="2022-11" db="UniProtKB">
        <authorList>
            <consortium name="EnsemblMetazoa"/>
        </authorList>
    </citation>
    <scope>IDENTIFICATION</scope>
</reference>
<dbReference type="Pfam" id="PF16744">
    <property type="entry name" value="zf-RING_15"/>
    <property type="match status" value="1"/>
</dbReference>
<dbReference type="GO" id="GO:0008270">
    <property type="term" value="F:zinc ion binding"/>
    <property type="evidence" value="ECO:0007669"/>
    <property type="project" value="UniProtKB-KW"/>
</dbReference>